<dbReference type="EMBL" id="NAJQ01001253">
    <property type="protein sequence ID" value="TKA61242.1"/>
    <property type="molecule type" value="Genomic_DNA"/>
</dbReference>
<feature type="compositionally biased region" description="Polar residues" evidence="1">
    <location>
        <begin position="1"/>
        <end position="13"/>
    </location>
</feature>
<name>A0A4U0WEN3_9PEZI</name>
<evidence type="ECO:0000313" key="2">
    <source>
        <dbReference type="EMBL" id="TKA61242.1"/>
    </source>
</evidence>
<feature type="region of interest" description="Disordered" evidence="1">
    <location>
        <begin position="1"/>
        <end position="20"/>
    </location>
</feature>
<feature type="compositionally biased region" description="Basic and acidic residues" evidence="1">
    <location>
        <begin position="87"/>
        <end position="99"/>
    </location>
</feature>
<reference evidence="2 3" key="1">
    <citation type="submission" date="2017-03" db="EMBL/GenBank/DDBJ databases">
        <title>Genomes of endolithic fungi from Antarctica.</title>
        <authorList>
            <person name="Coleine C."/>
            <person name="Masonjones S."/>
            <person name="Stajich J.E."/>
        </authorList>
    </citation>
    <scope>NUCLEOTIDE SEQUENCE [LARGE SCALE GENOMIC DNA]</scope>
    <source>
        <strain evidence="2 3">CCFEE 5184</strain>
    </source>
</reference>
<feature type="compositionally biased region" description="Polar residues" evidence="1">
    <location>
        <begin position="75"/>
        <end position="86"/>
    </location>
</feature>
<feature type="region of interest" description="Disordered" evidence="1">
    <location>
        <begin position="1144"/>
        <end position="1203"/>
    </location>
</feature>
<sequence>EQLKSSRALTAQSGEPLYPDEVARQMDEKGGNEIFSEAANIATEDGSPSQITSGGIDVYKCGLDDDLALQKSTSVNDAAAESTYSPETRRTALDGPDNDSRKLAVNEAIARWDEAMRVYWEMGNCQPRSSLEADAEGKGDSAAGTAREQAGTIQVSQLEREQRQYIRDRAIESRWTHRASKHFQKLRQRLQQRAASSSLLGDAIYLAQIDVGIGESDREIQEVGPFRDSMSINDWSSLGSKPTDGPPLIMTDAENTAVTQKVSSEPQSPNRILSAGDGGEPRIEWVHMSFGDTVLREGARHTSTGQTAPNFIAPTAHQGHIPKAIPDGQLEDFAARSWLNEHRHKRYYDSQRAFPRAWNFTYDVVPYGNRVGTSHEESETGSARLSRPNIAQPLSTILFQGDALRLQEKLYLLWQERPSRRDDFQRVVPDGSEDEHAAPYVPDVWMVLVTRALRLQSLEELQSIVPIAESIVNLHGRGGLKSRIQDVGKIILAQQAKSLRDSGRRYGSVLPALPYTLSEALPASADLFRDSSSSLLQLSGSDDERWYDLDWDPLEFMKDQYGEEAVDVGDVICIIGDVETTLRTVNVAVTGGYGYYTGLLPDGQCLELKTLPGKTRIMIVYQLSHLTMDDDHGKPGTCWHRMFLNPVVIGGFRIPSRTDGEQGLELSLEMMVALGSTPDVTEFAGTTMLKGFNSLFVPTKRIGSSIVWHFIIREGGSRVSYNDGAAVARQDGVIEPSALQTARHFVGWTPVADQLAGSNRSGYTTGWSGIKYAKAPFASLGNLNISISKLVGVSTTFVKGKKDIPVALRGNRSYKDKVKSAGDWTAMFYDSLSRRAWLLDSASALLHISRAWLVSHKSDLNLHALANADEDDGTELLSVLNDIGGFKWPGQFDGRQSALLALYNDYNGRLRLWRNERAETETTRDVETGKVTTNLKTTVTWTRWRDIVEEKYGSLEIMHDHIVRSRYCPTADVKLPFGDRTLEGYEFRDIVSGATPLEPHVTELLPSAGAWPGWCVKSSFIPIFGSDFGELIKPAATSNEQRCGKMSLFPTDLDYLATPVSILASMNGKTHTGEAGCISLGDSATWKDPESSLRKCHCEQGACQVNVARLYTGSVKIRKPGPDIPPEAIWTRYGRGAVIFGDQPAHLSKTRTTPREYVAPSRLRRSRQQICSSSNDAASSSSDASFTDSGVNIDPPGKEYSPS</sequence>
<gene>
    <name evidence="2" type="ORF">B0A55_12217</name>
</gene>
<dbReference type="AlphaFoldDB" id="A0A4U0WEN3"/>
<comment type="caution">
    <text evidence="2">The sequence shown here is derived from an EMBL/GenBank/DDBJ whole genome shotgun (WGS) entry which is preliminary data.</text>
</comment>
<evidence type="ECO:0000256" key="1">
    <source>
        <dbReference type="SAM" id="MobiDB-lite"/>
    </source>
</evidence>
<proteinExistence type="predicted"/>
<feature type="region of interest" description="Disordered" evidence="1">
    <location>
        <begin position="129"/>
        <end position="152"/>
    </location>
</feature>
<protein>
    <submittedName>
        <fullName evidence="2">Uncharacterized protein</fullName>
    </submittedName>
</protein>
<feature type="non-terminal residue" evidence="2">
    <location>
        <position position="1"/>
    </location>
</feature>
<feature type="compositionally biased region" description="Low complexity" evidence="1">
    <location>
        <begin position="1172"/>
        <end position="1189"/>
    </location>
</feature>
<keyword evidence="3" id="KW-1185">Reference proteome</keyword>
<accession>A0A4U0WEN3</accession>
<dbReference type="Proteomes" id="UP000309340">
    <property type="component" value="Unassembled WGS sequence"/>
</dbReference>
<evidence type="ECO:0000313" key="3">
    <source>
        <dbReference type="Proteomes" id="UP000309340"/>
    </source>
</evidence>
<organism evidence="2 3">
    <name type="scientific">Friedmanniomyces simplex</name>
    <dbReference type="NCBI Taxonomy" id="329884"/>
    <lineage>
        <taxon>Eukaryota</taxon>
        <taxon>Fungi</taxon>
        <taxon>Dikarya</taxon>
        <taxon>Ascomycota</taxon>
        <taxon>Pezizomycotina</taxon>
        <taxon>Dothideomycetes</taxon>
        <taxon>Dothideomycetidae</taxon>
        <taxon>Mycosphaerellales</taxon>
        <taxon>Teratosphaeriaceae</taxon>
        <taxon>Friedmanniomyces</taxon>
    </lineage>
</organism>
<dbReference type="STRING" id="329884.A0A4U0WEN3"/>
<feature type="region of interest" description="Disordered" evidence="1">
    <location>
        <begin position="75"/>
        <end position="99"/>
    </location>
</feature>
<dbReference type="OrthoDB" id="1577640at2759"/>